<comment type="caution">
    <text evidence="9">The sequence shown here is derived from an EMBL/GenBank/DDBJ whole genome shotgun (WGS) entry which is preliminary data.</text>
</comment>
<dbReference type="PROSITE" id="PS50850">
    <property type="entry name" value="MFS"/>
    <property type="match status" value="1"/>
</dbReference>
<dbReference type="Gene3D" id="1.20.1250.20">
    <property type="entry name" value="MFS general substrate transporter like domains"/>
    <property type="match status" value="1"/>
</dbReference>
<keyword evidence="5 7" id="KW-1133">Transmembrane helix</keyword>
<evidence type="ECO:0000256" key="5">
    <source>
        <dbReference type="ARBA" id="ARBA00022989"/>
    </source>
</evidence>
<reference evidence="10" key="1">
    <citation type="journal article" date="2019" name="Int. J. Syst. Evol. Microbiol.">
        <title>The Global Catalogue of Microorganisms (GCM) 10K type strain sequencing project: providing services to taxonomists for standard genome sequencing and annotation.</title>
        <authorList>
            <consortium name="The Broad Institute Genomics Platform"/>
            <consortium name="The Broad Institute Genome Sequencing Center for Infectious Disease"/>
            <person name="Wu L."/>
            <person name="Ma J."/>
        </authorList>
    </citation>
    <scope>NUCLEOTIDE SEQUENCE [LARGE SCALE GENOMIC DNA]</scope>
    <source>
        <strain evidence="10">CCUG 55995</strain>
    </source>
</reference>
<feature type="transmembrane region" description="Helical" evidence="7">
    <location>
        <begin position="105"/>
        <end position="127"/>
    </location>
</feature>
<dbReference type="Pfam" id="PF07690">
    <property type="entry name" value="MFS_1"/>
    <property type="match status" value="1"/>
</dbReference>
<keyword evidence="4 7" id="KW-0812">Transmembrane</keyword>
<dbReference type="InterPro" id="IPR051788">
    <property type="entry name" value="MFS_Transporter"/>
</dbReference>
<dbReference type="InterPro" id="IPR036259">
    <property type="entry name" value="MFS_trans_sf"/>
</dbReference>
<dbReference type="EMBL" id="JBHSEI010000002">
    <property type="protein sequence ID" value="MFC4637707.1"/>
    <property type="molecule type" value="Genomic_DNA"/>
</dbReference>
<feature type="transmembrane region" description="Helical" evidence="7">
    <location>
        <begin position="53"/>
        <end position="74"/>
    </location>
</feature>
<comment type="subcellular location">
    <subcellularLocation>
        <location evidence="1">Endomembrane system</location>
        <topology evidence="1">Multi-pass membrane protein</topology>
    </subcellularLocation>
</comment>
<accession>A0ABV9I6J8</accession>
<organism evidence="9 10">
    <name type="scientific">Deinococcus hohokamensis</name>
    <dbReference type="NCBI Taxonomy" id="309883"/>
    <lineage>
        <taxon>Bacteria</taxon>
        <taxon>Thermotogati</taxon>
        <taxon>Deinococcota</taxon>
        <taxon>Deinococci</taxon>
        <taxon>Deinococcales</taxon>
        <taxon>Deinococcaceae</taxon>
        <taxon>Deinococcus</taxon>
    </lineage>
</organism>
<gene>
    <name evidence="9" type="ORF">ACFO0D_05055</name>
</gene>
<feature type="transmembrane region" description="Helical" evidence="7">
    <location>
        <begin position="139"/>
        <end position="160"/>
    </location>
</feature>
<dbReference type="RefSeq" id="WP_380060742.1">
    <property type="nucleotide sequence ID" value="NZ_JBHSEI010000002.1"/>
</dbReference>
<feature type="transmembrane region" description="Helical" evidence="7">
    <location>
        <begin position="15"/>
        <end position="33"/>
    </location>
</feature>
<dbReference type="PANTHER" id="PTHR23514:SF3">
    <property type="entry name" value="BYPASS OF STOP CODON PROTEIN 6"/>
    <property type="match status" value="1"/>
</dbReference>
<keyword evidence="6 7" id="KW-0472">Membrane</keyword>
<evidence type="ECO:0000259" key="8">
    <source>
        <dbReference type="PROSITE" id="PS50850"/>
    </source>
</evidence>
<evidence type="ECO:0000256" key="7">
    <source>
        <dbReference type="SAM" id="Phobius"/>
    </source>
</evidence>
<dbReference type="Proteomes" id="UP001595952">
    <property type="component" value="Unassembled WGS sequence"/>
</dbReference>
<evidence type="ECO:0000256" key="1">
    <source>
        <dbReference type="ARBA" id="ARBA00004127"/>
    </source>
</evidence>
<evidence type="ECO:0000256" key="3">
    <source>
        <dbReference type="ARBA" id="ARBA00022448"/>
    </source>
</evidence>
<dbReference type="PANTHER" id="PTHR23514">
    <property type="entry name" value="BYPASS OF STOP CODON PROTEIN 6"/>
    <property type="match status" value="1"/>
</dbReference>
<proteinExistence type="inferred from homology"/>
<protein>
    <submittedName>
        <fullName evidence="9">MFS transporter</fullName>
    </submittedName>
</protein>
<dbReference type="InterPro" id="IPR011701">
    <property type="entry name" value="MFS"/>
</dbReference>
<evidence type="ECO:0000313" key="10">
    <source>
        <dbReference type="Proteomes" id="UP001595952"/>
    </source>
</evidence>
<feature type="domain" description="Major facilitator superfamily (MFS) profile" evidence="8">
    <location>
        <begin position="15"/>
        <end position="247"/>
    </location>
</feature>
<dbReference type="SUPFAM" id="SSF103473">
    <property type="entry name" value="MFS general substrate transporter"/>
    <property type="match status" value="1"/>
</dbReference>
<evidence type="ECO:0000256" key="6">
    <source>
        <dbReference type="ARBA" id="ARBA00023136"/>
    </source>
</evidence>
<feature type="transmembrane region" description="Helical" evidence="7">
    <location>
        <begin position="166"/>
        <end position="185"/>
    </location>
</feature>
<evidence type="ECO:0000256" key="4">
    <source>
        <dbReference type="ARBA" id="ARBA00022692"/>
    </source>
</evidence>
<evidence type="ECO:0000256" key="2">
    <source>
        <dbReference type="ARBA" id="ARBA00008335"/>
    </source>
</evidence>
<sequence>MSLQVALPSAPPKRLAAIALGAFLLLGLLYPILGPALPQLSEQFGLRATGASLLLSLNSAGAVLGVITAGLLTARLPSRNRSLIAVALLALGCLGLTFAPTFGLALLAALLLGFGFGMLDLTLNVWLSTSYGERSAAMLNLLSATFGVGAVLAPLAVGFADGNFRLPLLGCAALAALLLPLLLAIPGTTPEVAPPTQGPQSDVGRSRYILGGFILLFLAYVAVESGVASWEVTHLRDTLGVTTATAA</sequence>
<name>A0ABV9I6J8_9DEIO</name>
<evidence type="ECO:0000313" key="9">
    <source>
        <dbReference type="EMBL" id="MFC4637707.1"/>
    </source>
</evidence>
<keyword evidence="3" id="KW-0813">Transport</keyword>
<comment type="similarity">
    <text evidence="2">Belongs to the major facilitator superfamily.</text>
</comment>
<keyword evidence="10" id="KW-1185">Reference proteome</keyword>
<dbReference type="InterPro" id="IPR020846">
    <property type="entry name" value="MFS_dom"/>
</dbReference>
<feature type="transmembrane region" description="Helical" evidence="7">
    <location>
        <begin position="81"/>
        <end position="99"/>
    </location>
</feature>
<feature type="transmembrane region" description="Helical" evidence="7">
    <location>
        <begin position="206"/>
        <end position="223"/>
    </location>
</feature>